<sequence length="327" mass="34722">MADALEEATKNVKKGTPGTLKKKPPALPSKQGGKSKKGGPKDGLIAVADLLAADKDKDPTKPNTAATAKDAVVATNATIDEEDEPRLEQDPTELDDGWESDSTSTRLKRLKRSRSWIQKVKEGEREIVLAHRGLGPKGAEAVAAVLESNSTIVYLDLSDNWIESGGATIGRSLQINRTLTFLNLANNKLSLQGGTEMAEMLAFNGTLKTLILSGNRFGDKEASLLAEGLKQNSSLQAIDLSHNQIGDLGALALGAGLVANDSLKELNLAWNEIRVRGANGFLNFLKDNGSVSCLSLQDNGVGENGVAVSAYLAKSNAIQMLNLVEHD</sequence>
<dbReference type="OrthoDB" id="120976at2759"/>
<name>A0A1Y2CIZ8_9FUNG</name>
<dbReference type="Pfam" id="PF13516">
    <property type="entry name" value="LRR_6"/>
    <property type="match status" value="5"/>
</dbReference>
<dbReference type="Gene3D" id="3.80.10.10">
    <property type="entry name" value="Ribonuclease Inhibitor"/>
    <property type="match status" value="2"/>
</dbReference>
<comment type="caution">
    <text evidence="2">The sequence shown here is derived from an EMBL/GenBank/DDBJ whole genome shotgun (WGS) entry which is preliminary data.</text>
</comment>
<protein>
    <submittedName>
        <fullName evidence="2">RNI-like protein</fullName>
    </submittedName>
</protein>
<reference evidence="2 3" key="1">
    <citation type="submission" date="2016-07" db="EMBL/GenBank/DDBJ databases">
        <title>Pervasive Adenine N6-methylation of Active Genes in Fungi.</title>
        <authorList>
            <consortium name="DOE Joint Genome Institute"/>
            <person name="Mondo S.J."/>
            <person name="Dannebaum R.O."/>
            <person name="Kuo R.C."/>
            <person name="Labutti K."/>
            <person name="Haridas S."/>
            <person name="Kuo A."/>
            <person name="Salamov A."/>
            <person name="Ahrendt S.R."/>
            <person name="Lipzen A."/>
            <person name="Sullivan W."/>
            <person name="Andreopoulos W.B."/>
            <person name="Clum A."/>
            <person name="Lindquist E."/>
            <person name="Daum C."/>
            <person name="Ramamoorthy G.K."/>
            <person name="Gryganskyi A."/>
            <person name="Culley D."/>
            <person name="Magnuson J.K."/>
            <person name="James T.Y."/>
            <person name="O'Malley M.A."/>
            <person name="Stajich J.E."/>
            <person name="Spatafora J.W."/>
            <person name="Visel A."/>
            <person name="Grigoriev I.V."/>
        </authorList>
    </citation>
    <scope>NUCLEOTIDE SEQUENCE [LARGE SCALE GENOMIC DNA]</scope>
    <source>
        <strain evidence="2 3">JEL800</strain>
    </source>
</reference>
<dbReference type="PANTHER" id="PTHR24114">
    <property type="entry name" value="LEUCINE RICH REPEAT FAMILY PROTEIN"/>
    <property type="match status" value="1"/>
</dbReference>
<feature type="region of interest" description="Disordered" evidence="1">
    <location>
        <begin position="76"/>
        <end position="104"/>
    </location>
</feature>
<dbReference type="InterPro" id="IPR032675">
    <property type="entry name" value="LRR_dom_sf"/>
</dbReference>
<dbReference type="SMART" id="SM00368">
    <property type="entry name" value="LRR_RI"/>
    <property type="match status" value="6"/>
</dbReference>
<dbReference type="AlphaFoldDB" id="A0A1Y2CIZ8"/>
<evidence type="ECO:0000256" key="1">
    <source>
        <dbReference type="SAM" id="MobiDB-lite"/>
    </source>
</evidence>
<dbReference type="SUPFAM" id="SSF52047">
    <property type="entry name" value="RNI-like"/>
    <property type="match status" value="1"/>
</dbReference>
<dbReference type="PANTHER" id="PTHR24114:SF2">
    <property type="entry name" value="F-BOX DOMAIN-CONTAINING PROTEIN-RELATED"/>
    <property type="match status" value="1"/>
</dbReference>
<accession>A0A1Y2CIZ8</accession>
<feature type="compositionally biased region" description="Acidic residues" evidence="1">
    <location>
        <begin position="79"/>
        <end position="99"/>
    </location>
</feature>
<dbReference type="InterPro" id="IPR052394">
    <property type="entry name" value="LRR-containing"/>
</dbReference>
<evidence type="ECO:0000313" key="2">
    <source>
        <dbReference type="EMBL" id="ORY46887.1"/>
    </source>
</evidence>
<proteinExistence type="predicted"/>
<organism evidence="2 3">
    <name type="scientific">Rhizoclosmatium globosum</name>
    <dbReference type="NCBI Taxonomy" id="329046"/>
    <lineage>
        <taxon>Eukaryota</taxon>
        <taxon>Fungi</taxon>
        <taxon>Fungi incertae sedis</taxon>
        <taxon>Chytridiomycota</taxon>
        <taxon>Chytridiomycota incertae sedis</taxon>
        <taxon>Chytridiomycetes</taxon>
        <taxon>Chytridiales</taxon>
        <taxon>Chytriomycetaceae</taxon>
        <taxon>Rhizoclosmatium</taxon>
    </lineage>
</organism>
<dbReference type="PROSITE" id="PS51450">
    <property type="entry name" value="LRR"/>
    <property type="match status" value="1"/>
</dbReference>
<gene>
    <name evidence="2" type="ORF">BCR33DRAFT_783341</name>
</gene>
<feature type="region of interest" description="Disordered" evidence="1">
    <location>
        <begin position="1"/>
        <end position="43"/>
    </location>
</feature>
<dbReference type="STRING" id="329046.A0A1Y2CIZ8"/>
<keyword evidence="3" id="KW-1185">Reference proteome</keyword>
<evidence type="ECO:0000313" key="3">
    <source>
        <dbReference type="Proteomes" id="UP000193642"/>
    </source>
</evidence>
<dbReference type="Proteomes" id="UP000193642">
    <property type="component" value="Unassembled WGS sequence"/>
</dbReference>
<dbReference type="EMBL" id="MCGO01000015">
    <property type="protein sequence ID" value="ORY46887.1"/>
    <property type="molecule type" value="Genomic_DNA"/>
</dbReference>
<dbReference type="InterPro" id="IPR001611">
    <property type="entry name" value="Leu-rich_rpt"/>
</dbReference>